<evidence type="ECO:0000313" key="1">
    <source>
        <dbReference type="EMBL" id="OAI94817.1"/>
    </source>
</evidence>
<comment type="caution">
    <text evidence="1">The sequence shown here is derived from an EMBL/GenBank/DDBJ whole genome shotgun (WGS) entry which is preliminary data.</text>
</comment>
<dbReference type="RefSeq" id="WP_064301387.1">
    <property type="nucleotide sequence ID" value="NZ_LUCV01000004.1"/>
</dbReference>
<evidence type="ECO:0000313" key="2">
    <source>
        <dbReference type="Proteomes" id="UP000077752"/>
    </source>
</evidence>
<accession>A0A177SUY0</accession>
<gene>
    <name evidence="1" type="ORF">AYO28_07250</name>
</gene>
<sequence length="378" mass="42095">MSDDYSEKYNRIQHSSSGITLQDEGTHFEALALPSSQTDLWEETALGVVAEAGDYDVLLWAAGYALFGNGKGIWAPGASAEREIQLIAVPKSSRGRMSDNHFVRVGWTPGERLQGEQFSVSSSDDAVTWDFDGLKFIASPPQWQLQGKAGDAEFDLLYTQKGSPLWNWGPFAKAHESDRAGYDAFVDVQGRIQTSAYTLDITKGYGVREHILTGQSNDPVRNLPAPNWMWWLYSIKDDVKINFFQPRDGMLLGFVKYGEDQQVNINPATGNGTLRFEVTQKWEDPRTGMNMPVKWHLGMANGDTCVDVKVAAHGRAYSFWPTSTGTRMYCYLLSTMSGTVKLPDGRTLELDNHLTVNSFCRTVLTANETSMGPVFSRD</sequence>
<organism evidence="1 2">
    <name type="scientific">Pseudomonas putida</name>
    <name type="common">Arthrobacter siderocapsulatus</name>
    <dbReference type="NCBI Taxonomy" id="303"/>
    <lineage>
        <taxon>Bacteria</taxon>
        <taxon>Pseudomonadati</taxon>
        <taxon>Pseudomonadota</taxon>
        <taxon>Gammaproteobacteria</taxon>
        <taxon>Pseudomonadales</taxon>
        <taxon>Pseudomonadaceae</taxon>
        <taxon>Pseudomonas</taxon>
    </lineage>
</organism>
<dbReference type="EMBL" id="LUCV01000004">
    <property type="protein sequence ID" value="OAI94817.1"/>
    <property type="molecule type" value="Genomic_DNA"/>
</dbReference>
<dbReference type="Proteomes" id="UP000077752">
    <property type="component" value="Unassembled WGS sequence"/>
</dbReference>
<name>A0A177SUY0_PSEPU</name>
<reference evidence="1 2" key="1">
    <citation type="submission" date="2016-03" db="EMBL/GenBank/DDBJ databases">
        <title>Draft Genome Assembly of Pseudomonas putida strain CBF10-2.</title>
        <authorList>
            <person name="Iyer R.S."/>
            <person name="Damania A."/>
        </authorList>
    </citation>
    <scope>NUCLEOTIDE SEQUENCE [LARGE SCALE GENOMIC DNA]</scope>
    <source>
        <strain evidence="1 2">CBF10-2</strain>
    </source>
</reference>
<dbReference type="AlphaFoldDB" id="A0A177SUY0"/>
<proteinExistence type="predicted"/>
<dbReference type="SUPFAM" id="SSF159245">
    <property type="entry name" value="AttH-like"/>
    <property type="match status" value="1"/>
</dbReference>
<protein>
    <submittedName>
        <fullName evidence="1">Uncharacterized protein</fullName>
    </submittedName>
</protein>